<feature type="transmembrane region" description="Helical" evidence="7">
    <location>
        <begin position="37"/>
        <end position="57"/>
    </location>
</feature>
<evidence type="ECO:0000256" key="6">
    <source>
        <dbReference type="SAM" id="MobiDB-lite"/>
    </source>
</evidence>
<evidence type="ECO:0000313" key="9">
    <source>
        <dbReference type="EMBL" id="PSK92813.1"/>
    </source>
</evidence>
<evidence type="ECO:0000256" key="1">
    <source>
        <dbReference type="ARBA" id="ARBA00004651"/>
    </source>
</evidence>
<protein>
    <submittedName>
        <fullName evidence="9">Phospholipase D-like protein</fullName>
    </submittedName>
</protein>
<dbReference type="RefSeq" id="WP_106585102.1">
    <property type="nucleotide sequence ID" value="NZ_PYGA01000017.1"/>
</dbReference>
<keyword evidence="4 7" id="KW-1133">Transmembrane helix</keyword>
<keyword evidence="5 7" id="KW-0472">Membrane</keyword>
<feature type="domain" description="Cardiolipin synthase N-terminal" evidence="8">
    <location>
        <begin position="14"/>
        <end position="59"/>
    </location>
</feature>
<dbReference type="Proteomes" id="UP000240542">
    <property type="component" value="Unassembled WGS sequence"/>
</dbReference>
<keyword evidence="2" id="KW-1003">Cell membrane</keyword>
<evidence type="ECO:0000256" key="5">
    <source>
        <dbReference type="ARBA" id="ARBA00023136"/>
    </source>
</evidence>
<gene>
    <name evidence="9" type="ORF">CLV63_11718</name>
</gene>
<dbReference type="Pfam" id="PF13396">
    <property type="entry name" value="PLDc_N"/>
    <property type="match status" value="1"/>
</dbReference>
<sequence length="115" mass="12970">MVWLGALFTLLSIVLWVYAFFDALTSPVDEVRNLHKYLWVVLIVLFPLFGSLFWLFFGRPRAPAPDPADPPMDPASAEDLDPSDFQQPTNRGGPVGPDDDPDFLRGLNKRINPEE</sequence>
<evidence type="ECO:0000256" key="3">
    <source>
        <dbReference type="ARBA" id="ARBA00022692"/>
    </source>
</evidence>
<dbReference type="EMBL" id="PYGA01000017">
    <property type="protein sequence ID" value="PSK92813.1"/>
    <property type="molecule type" value="Genomic_DNA"/>
</dbReference>
<evidence type="ECO:0000259" key="8">
    <source>
        <dbReference type="Pfam" id="PF13396"/>
    </source>
</evidence>
<proteinExistence type="predicted"/>
<dbReference type="GO" id="GO:0005886">
    <property type="term" value="C:plasma membrane"/>
    <property type="evidence" value="ECO:0007669"/>
    <property type="project" value="UniProtKB-SubCell"/>
</dbReference>
<feature type="region of interest" description="Disordered" evidence="6">
    <location>
        <begin position="65"/>
        <end position="115"/>
    </location>
</feature>
<organism evidence="9 10">
    <name type="scientific">Murinocardiopsis flavida</name>
    <dbReference type="NCBI Taxonomy" id="645275"/>
    <lineage>
        <taxon>Bacteria</taxon>
        <taxon>Bacillati</taxon>
        <taxon>Actinomycetota</taxon>
        <taxon>Actinomycetes</taxon>
        <taxon>Streptosporangiales</taxon>
        <taxon>Nocardiopsidaceae</taxon>
        <taxon>Murinocardiopsis</taxon>
    </lineage>
</organism>
<keyword evidence="10" id="KW-1185">Reference proteome</keyword>
<name>A0A2P8D6G8_9ACTN</name>
<evidence type="ECO:0000256" key="2">
    <source>
        <dbReference type="ARBA" id="ARBA00022475"/>
    </source>
</evidence>
<evidence type="ECO:0000256" key="7">
    <source>
        <dbReference type="SAM" id="Phobius"/>
    </source>
</evidence>
<dbReference type="AlphaFoldDB" id="A0A2P8D6G8"/>
<dbReference type="OrthoDB" id="3298527at2"/>
<evidence type="ECO:0000256" key="4">
    <source>
        <dbReference type="ARBA" id="ARBA00022989"/>
    </source>
</evidence>
<comment type="subcellular location">
    <subcellularLocation>
        <location evidence="1">Cell membrane</location>
        <topology evidence="1">Multi-pass membrane protein</topology>
    </subcellularLocation>
</comment>
<comment type="caution">
    <text evidence="9">The sequence shown here is derived from an EMBL/GenBank/DDBJ whole genome shotgun (WGS) entry which is preliminary data.</text>
</comment>
<evidence type="ECO:0000313" key="10">
    <source>
        <dbReference type="Proteomes" id="UP000240542"/>
    </source>
</evidence>
<dbReference type="InterPro" id="IPR027379">
    <property type="entry name" value="CLS_N"/>
</dbReference>
<reference evidence="9 10" key="1">
    <citation type="submission" date="2018-03" db="EMBL/GenBank/DDBJ databases">
        <title>Genomic Encyclopedia of Archaeal and Bacterial Type Strains, Phase II (KMG-II): from individual species to whole genera.</title>
        <authorList>
            <person name="Goeker M."/>
        </authorList>
    </citation>
    <scope>NUCLEOTIDE SEQUENCE [LARGE SCALE GENOMIC DNA]</scope>
    <source>
        <strain evidence="9 10">DSM 45312</strain>
    </source>
</reference>
<keyword evidence="3 7" id="KW-0812">Transmembrane</keyword>
<accession>A0A2P8D6G8</accession>